<feature type="domain" description="DUF1731" evidence="3">
    <location>
        <begin position="259"/>
        <end position="304"/>
    </location>
</feature>
<dbReference type="Pfam" id="PF08338">
    <property type="entry name" value="DUF1731"/>
    <property type="match status" value="1"/>
</dbReference>
<dbReference type="Pfam" id="PF01370">
    <property type="entry name" value="Epimerase"/>
    <property type="match status" value="1"/>
</dbReference>
<accession>A0A939C440</accession>
<dbReference type="NCBIfam" id="TIGR01777">
    <property type="entry name" value="yfcH"/>
    <property type="match status" value="1"/>
</dbReference>
<dbReference type="AlphaFoldDB" id="A0A939C440"/>
<dbReference type="Proteomes" id="UP000663801">
    <property type="component" value="Unassembled WGS sequence"/>
</dbReference>
<dbReference type="SUPFAM" id="SSF51735">
    <property type="entry name" value="NAD(P)-binding Rossmann-fold domains"/>
    <property type="match status" value="1"/>
</dbReference>
<evidence type="ECO:0000259" key="3">
    <source>
        <dbReference type="Pfam" id="PF08338"/>
    </source>
</evidence>
<reference evidence="4" key="1">
    <citation type="submission" date="2021-01" db="EMBL/GenBank/DDBJ databases">
        <title>KCTC 19127 draft genome.</title>
        <authorList>
            <person name="An D."/>
        </authorList>
    </citation>
    <scope>NUCLEOTIDE SEQUENCE</scope>
    <source>
        <strain evidence="4">KCTC 19127</strain>
    </source>
</reference>
<dbReference type="EMBL" id="JAERWL010000001">
    <property type="protein sequence ID" value="MBM9474842.1"/>
    <property type="molecule type" value="Genomic_DNA"/>
</dbReference>
<dbReference type="Gene3D" id="3.40.50.720">
    <property type="entry name" value="NAD(P)-binding Rossmann-like Domain"/>
    <property type="match status" value="1"/>
</dbReference>
<keyword evidence="5" id="KW-1185">Reference proteome</keyword>
<dbReference type="InterPro" id="IPR001509">
    <property type="entry name" value="Epimerase_deHydtase"/>
</dbReference>
<sequence length="307" mass="31798">MRIVGAGMSGFLGTRLSTALTGRGDEVVHLVRRAPTAPHEVRWDPDAGDLPAGVLDGADAVVNLCGVGVGDHRWTDDYKKQILTSRVRPTTLLAAAAAGAGLPTLINASGSGYYGNRGDEIMTEESGQGTTFLAEVCGEWEGATAPAVDAGTRVVLLRTAPVVGQGGDLLTKLSLLTKLMLGGKLGDGRQYLPWISLTDQIAAILFLLDADGSTRGGASGADATRVAGAVNMAAPHPVTNAEFTRTLGSVLNRPTPWVVPGFALHLILGQFAEEILGGQRAVPEVLTRAGYAFAHPTLAAALRAETS</sequence>
<dbReference type="InterPro" id="IPR010099">
    <property type="entry name" value="SDR39U1"/>
</dbReference>
<comment type="caution">
    <text evidence="4">The sequence shown here is derived from an EMBL/GenBank/DDBJ whole genome shotgun (WGS) entry which is preliminary data.</text>
</comment>
<dbReference type="InterPro" id="IPR036291">
    <property type="entry name" value="NAD(P)-bd_dom_sf"/>
</dbReference>
<proteinExistence type="inferred from homology"/>
<name>A0A939C440_9ACTN</name>
<dbReference type="RefSeq" id="WP_205254997.1">
    <property type="nucleotide sequence ID" value="NZ_BAAAPV010000001.1"/>
</dbReference>
<dbReference type="PANTHER" id="PTHR11092">
    <property type="entry name" value="SUGAR NUCLEOTIDE EPIMERASE RELATED"/>
    <property type="match status" value="1"/>
</dbReference>
<protein>
    <submittedName>
        <fullName evidence="4">TIGR01777 family oxidoreductase</fullName>
    </submittedName>
</protein>
<evidence type="ECO:0000313" key="4">
    <source>
        <dbReference type="EMBL" id="MBM9474842.1"/>
    </source>
</evidence>
<organism evidence="4 5">
    <name type="scientific">Nakamurella flavida</name>
    <dbReference type="NCBI Taxonomy" id="363630"/>
    <lineage>
        <taxon>Bacteria</taxon>
        <taxon>Bacillati</taxon>
        <taxon>Actinomycetota</taxon>
        <taxon>Actinomycetes</taxon>
        <taxon>Nakamurellales</taxon>
        <taxon>Nakamurellaceae</taxon>
        <taxon>Nakamurella</taxon>
    </lineage>
</organism>
<comment type="similarity">
    <text evidence="1">Belongs to the NAD(P)-dependent epimerase/dehydratase family. SDR39U1 subfamily.</text>
</comment>
<evidence type="ECO:0000256" key="1">
    <source>
        <dbReference type="ARBA" id="ARBA00009353"/>
    </source>
</evidence>
<gene>
    <name evidence="4" type="ORF">JL107_00125</name>
</gene>
<feature type="domain" description="NAD-dependent epimerase/dehydratase" evidence="2">
    <location>
        <begin position="6"/>
        <end position="210"/>
    </location>
</feature>
<evidence type="ECO:0000259" key="2">
    <source>
        <dbReference type="Pfam" id="PF01370"/>
    </source>
</evidence>
<dbReference type="PANTHER" id="PTHR11092:SF0">
    <property type="entry name" value="EPIMERASE FAMILY PROTEIN SDR39U1"/>
    <property type="match status" value="1"/>
</dbReference>
<dbReference type="InterPro" id="IPR013549">
    <property type="entry name" value="DUF1731"/>
</dbReference>
<evidence type="ECO:0000313" key="5">
    <source>
        <dbReference type="Proteomes" id="UP000663801"/>
    </source>
</evidence>